<keyword evidence="4" id="KW-1185">Reference proteome</keyword>
<comment type="subcellular location">
    <subcellularLocation>
        <location evidence="1">Virion</location>
    </subcellularLocation>
</comment>
<evidence type="ECO:0000313" key="3">
    <source>
        <dbReference type="EMBL" id="MBB6458017.1"/>
    </source>
</evidence>
<evidence type="ECO:0000313" key="4">
    <source>
        <dbReference type="Proteomes" id="UP000578000"/>
    </source>
</evidence>
<accession>A0A841QJ63</accession>
<dbReference type="InterPro" id="IPR022741">
    <property type="entry name" value="Phage_B103_Gp8"/>
</dbReference>
<dbReference type="EMBL" id="JACHIE010000013">
    <property type="protein sequence ID" value="MBB6458017.1"/>
    <property type="molecule type" value="Genomic_DNA"/>
</dbReference>
<keyword evidence="2" id="KW-0945">Host-virus interaction</keyword>
<evidence type="ECO:0000256" key="2">
    <source>
        <dbReference type="ARBA" id="ARBA00022581"/>
    </source>
</evidence>
<dbReference type="AlphaFoldDB" id="A0A841QJ63"/>
<comment type="caution">
    <text evidence="3">The sequence shown here is derived from an EMBL/GenBank/DDBJ whole genome shotgun (WGS) entry which is preliminary data.</text>
</comment>
<gene>
    <name evidence="3" type="ORF">HNR55_002621</name>
</gene>
<sequence length="94" mass="8699">MAVTVNDLAAVGIAPQAASVIMRAIAEAAAGGGYTLPAASASTIGGVKVAANVANAGASSATDVAGAVADLNALATKFNAALAGMQAAGQMASP</sequence>
<protein>
    <submittedName>
        <fullName evidence="3">Uncharacterized protein</fullName>
    </submittedName>
</protein>
<dbReference type="RefSeq" id="WP_184382720.1">
    <property type="nucleotide sequence ID" value="NZ_BAABDB010000024.1"/>
</dbReference>
<dbReference type="Proteomes" id="UP000578000">
    <property type="component" value="Unassembled WGS sequence"/>
</dbReference>
<dbReference type="Pfam" id="PF11133">
    <property type="entry name" value="Phage_head_fibr"/>
    <property type="match status" value="1"/>
</dbReference>
<organism evidence="3 4">
    <name type="scientific">Acetobacter lovaniensis</name>
    <dbReference type="NCBI Taxonomy" id="104100"/>
    <lineage>
        <taxon>Bacteria</taxon>
        <taxon>Pseudomonadati</taxon>
        <taxon>Pseudomonadota</taxon>
        <taxon>Alphaproteobacteria</taxon>
        <taxon>Acetobacterales</taxon>
        <taxon>Acetobacteraceae</taxon>
        <taxon>Acetobacter</taxon>
    </lineage>
</organism>
<reference evidence="3 4" key="1">
    <citation type="submission" date="2020-08" db="EMBL/GenBank/DDBJ databases">
        <title>Genomic Encyclopedia of Type Strains, Phase IV (KMG-IV): sequencing the most valuable type-strain genomes for metagenomic binning, comparative biology and taxonomic classification.</title>
        <authorList>
            <person name="Goeker M."/>
        </authorList>
    </citation>
    <scope>NUCLEOTIDE SEQUENCE [LARGE SCALE GENOMIC DNA]</scope>
    <source>
        <strain evidence="3 4">DSM 4491</strain>
    </source>
</reference>
<proteinExistence type="predicted"/>
<evidence type="ECO:0000256" key="1">
    <source>
        <dbReference type="ARBA" id="ARBA00004328"/>
    </source>
</evidence>
<name>A0A841QJ63_9PROT</name>
<dbReference type="Gene3D" id="6.10.140.1630">
    <property type="match status" value="1"/>
</dbReference>